<evidence type="ECO:0000313" key="2">
    <source>
        <dbReference type="Proteomes" id="UP001596956"/>
    </source>
</evidence>
<proteinExistence type="predicted"/>
<dbReference type="EMBL" id="JBHTHR010001249">
    <property type="protein sequence ID" value="MFD0803966.1"/>
    <property type="molecule type" value="Genomic_DNA"/>
</dbReference>
<sequence>HARIAVELHRRGATAAADRHCTRAAELAPHDVTVRRGLMGLRGEDPFGDAYFELRDELGAAGIPIYRPIAVAEAEV</sequence>
<reference evidence="2" key="1">
    <citation type="journal article" date="2019" name="Int. J. Syst. Evol. Microbiol.">
        <title>The Global Catalogue of Microorganisms (GCM) 10K type strain sequencing project: providing services to taxonomists for standard genome sequencing and annotation.</title>
        <authorList>
            <consortium name="The Broad Institute Genomics Platform"/>
            <consortium name="The Broad Institute Genome Sequencing Center for Infectious Disease"/>
            <person name="Wu L."/>
            <person name="Ma J."/>
        </authorList>
    </citation>
    <scope>NUCLEOTIDE SEQUENCE [LARGE SCALE GENOMIC DNA]</scope>
    <source>
        <strain evidence="2">CCUG 63369</strain>
    </source>
</reference>
<name>A0ABW3BKU3_9ACTN</name>
<feature type="non-terminal residue" evidence="1">
    <location>
        <position position="1"/>
    </location>
</feature>
<dbReference type="Proteomes" id="UP001596956">
    <property type="component" value="Unassembled WGS sequence"/>
</dbReference>
<protein>
    <submittedName>
        <fullName evidence="1">TlpA family (Seleno)protein</fullName>
    </submittedName>
</protein>
<comment type="caution">
    <text evidence="1">The sequence shown here is derived from an EMBL/GenBank/DDBJ whole genome shotgun (WGS) entry which is preliminary data.</text>
</comment>
<gene>
    <name evidence="1" type="ORF">ACFQZU_21975</name>
</gene>
<accession>A0ABW3BKU3</accession>
<organism evidence="1 2">
    <name type="scientific">Streptomonospora algeriensis</name>
    <dbReference type="NCBI Taxonomy" id="995084"/>
    <lineage>
        <taxon>Bacteria</taxon>
        <taxon>Bacillati</taxon>
        <taxon>Actinomycetota</taxon>
        <taxon>Actinomycetes</taxon>
        <taxon>Streptosporangiales</taxon>
        <taxon>Nocardiopsidaceae</taxon>
        <taxon>Streptomonospora</taxon>
    </lineage>
</organism>
<keyword evidence="2" id="KW-1185">Reference proteome</keyword>
<evidence type="ECO:0000313" key="1">
    <source>
        <dbReference type="EMBL" id="MFD0803966.1"/>
    </source>
</evidence>